<dbReference type="InterPro" id="IPR010982">
    <property type="entry name" value="Lambda_DNA-bd_dom_sf"/>
</dbReference>
<accession>A0A6J5NWP9</accession>
<name>A0A6J5NWP9_9CAUD</name>
<protein>
    <recommendedName>
        <fullName evidence="3">HTH_XRE domain containing protein</fullName>
    </recommendedName>
</protein>
<evidence type="ECO:0008006" key="3">
    <source>
        <dbReference type="Google" id="ProtNLM"/>
    </source>
</evidence>
<dbReference type="SUPFAM" id="SSF47413">
    <property type="entry name" value="lambda repressor-like DNA-binding domains"/>
    <property type="match status" value="1"/>
</dbReference>
<dbReference type="Gene3D" id="1.10.260.40">
    <property type="entry name" value="lambda repressor-like DNA-binding domains"/>
    <property type="match status" value="1"/>
</dbReference>
<reference evidence="2" key="1">
    <citation type="submission" date="2020-04" db="EMBL/GenBank/DDBJ databases">
        <authorList>
            <person name="Chiriac C."/>
            <person name="Salcher M."/>
            <person name="Ghai R."/>
            <person name="Kavagutti S V."/>
        </authorList>
    </citation>
    <scope>NUCLEOTIDE SEQUENCE</scope>
</reference>
<gene>
    <name evidence="2" type="ORF">UFOVP806_17</name>
</gene>
<dbReference type="GO" id="GO:0003677">
    <property type="term" value="F:DNA binding"/>
    <property type="evidence" value="ECO:0007669"/>
    <property type="project" value="InterPro"/>
</dbReference>
<organism evidence="2">
    <name type="scientific">uncultured Caudovirales phage</name>
    <dbReference type="NCBI Taxonomy" id="2100421"/>
    <lineage>
        <taxon>Viruses</taxon>
        <taxon>Duplodnaviria</taxon>
        <taxon>Heunggongvirae</taxon>
        <taxon>Uroviricota</taxon>
        <taxon>Caudoviricetes</taxon>
        <taxon>Peduoviridae</taxon>
        <taxon>Maltschvirus</taxon>
        <taxon>Maltschvirus maltsch</taxon>
    </lineage>
</organism>
<feature type="coiled-coil region" evidence="1">
    <location>
        <begin position="16"/>
        <end position="43"/>
    </location>
</feature>
<proteinExistence type="predicted"/>
<dbReference type="EMBL" id="LR796750">
    <property type="protein sequence ID" value="CAB4163443.1"/>
    <property type="molecule type" value="Genomic_DNA"/>
</dbReference>
<keyword evidence="1" id="KW-0175">Coiled coil</keyword>
<evidence type="ECO:0000256" key="1">
    <source>
        <dbReference type="SAM" id="Coils"/>
    </source>
</evidence>
<sequence>MKKPRAKINDLQVECLSRAIAGVERKEEQVKSLKEKVDAKIGKFIRVARQDHRLRLQTVADCCGMSVAKMWALEHGQSHWTDKQLSLVIAAIKSEGF</sequence>
<evidence type="ECO:0000313" key="2">
    <source>
        <dbReference type="EMBL" id="CAB4163443.1"/>
    </source>
</evidence>